<name>A0ABY1Y8B2_9HYPH</name>
<feature type="chain" id="PRO_5046524628" description="DUF3828 domain-containing protein" evidence="1">
    <location>
        <begin position="21"/>
        <end position="177"/>
    </location>
</feature>
<sequence length="177" mass="19378">MKALFLSLCLAVCFWQGAAAREFTPEEKADLQAQIVRFETALKQGDFGIVAESVPPKVLQHIASKAGVDMATLRSAMQAQMQIALASVKFLDFKMDVDKAAYKQAPDGTPYVLVPSRSLMETKGQKIEAKTATLALIDGGKWYLVRIDDAQQINIVREVYPPLAAVEFPTGTMTPVE</sequence>
<reference evidence="2 3" key="1">
    <citation type="submission" date="2019-02" db="EMBL/GenBank/DDBJ databases">
        <title>Current taxonomic status of genus Agrobacterium and description of Agrobacterium cavarae sp. nov. isolated from maize roots.</title>
        <authorList>
            <person name="Flores-Felix J.D."/>
            <person name="Menendez E."/>
            <person name="Ramirez-Bahena M.H."/>
            <person name="Garcia-Fraile P."/>
            <person name="Velazquez E."/>
        </authorList>
    </citation>
    <scope>NUCLEOTIDE SEQUENCE [LARGE SCALE GENOMIC DNA]</scope>
    <source>
        <strain evidence="2 3">RZME10</strain>
    </source>
</reference>
<dbReference type="EMBL" id="SISF01000031">
    <property type="protein sequence ID" value="TBN11360.1"/>
    <property type="molecule type" value="Genomic_DNA"/>
</dbReference>
<comment type="caution">
    <text evidence="2">The sequence shown here is derived from an EMBL/GenBank/DDBJ whole genome shotgun (WGS) entry which is preliminary data.</text>
</comment>
<dbReference type="Proteomes" id="UP000294239">
    <property type="component" value="Unassembled WGS sequence"/>
</dbReference>
<proteinExistence type="predicted"/>
<accession>A0ABY1Y8B2</accession>
<organism evidence="2 3">
    <name type="scientific">Agrobacterium cavarae</name>
    <dbReference type="NCBI Taxonomy" id="2528239"/>
    <lineage>
        <taxon>Bacteria</taxon>
        <taxon>Pseudomonadati</taxon>
        <taxon>Pseudomonadota</taxon>
        <taxon>Alphaproteobacteria</taxon>
        <taxon>Hyphomicrobiales</taxon>
        <taxon>Rhizobiaceae</taxon>
        <taxon>Rhizobium/Agrobacterium group</taxon>
        <taxon>Agrobacterium</taxon>
    </lineage>
</organism>
<evidence type="ECO:0000256" key="1">
    <source>
        <dbReference type="SAM" id="SignalP"/>
    </source>
</evidence>
<gene>
    <name evidence="2" type="ORF">EYC79_13895</name>
</gene>
<dbReference type="GeneID" id="301042271"/>
<evidence type="ECO:0000313" key="2">
    <source>
        <dbReference type="EMBL" id="TBN11360.1"/>
    </source>
</evidence>
<evidence type="ECO:0008006" key="4">
    <source>
        <dbReference type="Google" id="ProtNLM"/>
    </source>
</evidence>
<protein>
    <recommendedName>
        <fullName evidence="4">DUF3828 domain-containing protein</fullName>
    </recommendedName>
</protein>
<keyword evidence="3" id="KW-1185">Reference proteome</keyword>
<evidence type="ECO:0000313" key="3">
    <source>
        <dbReference type="Proteomes" id="UP000294239"/>
    </source>
</evidence>
<keyword evidence="1" id="KW-0732">Signal</keyword>
<feature type="signal peptide" evidence="1">
    <location>
        <begin position="1"/>
        <end position="20"/>
    </location>
</feature>
<dbReference type="RefSeq" id="WP_130978376.1">
    <property type="nucleotide sequence ID" value="NZ_SISF01000031.1"/>
</dbReference>